<evidence type="ECO:0000256" key="1">
    <source>
        <dbReference type="ARBA" id="ARBA00004496"/>
    </source>
</evidence>
<name>A0A058ZAD5_FONAL</name>
<dbReference type="Pfam" id="PF01138">
    <property type="entry name" value="RNase_PH"/>
    <property type="match status" value="1"/>
</dbReference>
<protein>
    <recommendedName>
        <fullName evidence="6">Exoribonuclease phosphorolytic domain-containing protein</fullName>
    </recommendedName>
</protein>
<sequence>MFASREFVSPEGLRLDGRRVNELRRLRVRSGPLTDADGSSYLELGNTRVLVAVYGPREVSSAKAARQTTQSSDRATVCCQFSMATFSGGERRRKIKGDRRTMSHASALEKAFSSTIAIDKIPPRSQIDIFVEVLQSDGGMLVACINATTLALIDAGIEIRDYLCASSSALLNDITVIDPNQNEEQSFGGSPTATVAVLPVTGGVVYLDVDTRLHIDRLEELVNQATTGALTIHTLLEKVVRDRTQSTVSTTSAQQNA</sequence>
<gene>
    <name evidence="7" type="ORF">H696_02205</name>
</gene>
<dbReference type="InterPro" id="IPR020568">
    <property type="entry name" value="Ribosomal_Su5_D2-typ_SF"/>
</dbReference>
<dbReference type="STRING" id="691883.A0A058ZAD5"/>
<dbReference type="GeneID" id="20526930"/>
<dbReference type="InterPro" id="IPR050080">
    <property type="entry name" value="RNase_PH"/>
</dbReference>
<dbReference type="RefSeq" id="XP_009494378.1">
    <property type="nucleotide sequence ID" value="XM_009496103.1"/>
</dbReference>
<dbReference type="FunFam" id="3.30.230.70:FF:000004">
    <property type="entry name" value="Exosome complex component Rrp41"/>
    <property type="match status" value="1"/>
</dbReference>
<dbReference type="Proteomes" id="UP000030693">
    <property type="component" value="Unassembled WGS sequence"/>
</dbReference>
<dbReference type="PANTHER" id="PTHR11953:SF0">
    <property type="entry name" value="EXOSOME COMPLEX COMPONENT RRP41"/>
    <property type="match status" value="1"/>
</dbReference>
<evidence type="ECO:0000256" key="5">
    <source>
        <dbReference type="ARBA" id="ARBA00022835"/>
    </source>
</evidence>
<organism evidence="7">
    <name type="scientific">Fonticula alba</name>
    <name type="common">Slime mold</name>
    <dbReference type="NCBI Taxonomy" id="691883"/>
    <lineage>
        <taxon>Eukaryota</taxon>
        <taxon>Rotosphaerida</taxon>
        <taxon>Fonticulaceae</taxon>
        <taxon>Fonticula</taxon>
    </lineage>
</organism>
<accession>A0A058ZAD5</accession>
<evidence type="ECO:0000256" key="4">
    <source>
        <dbReference type="ARBA" id="ARBA00022490"/>
    </source>
</evidence>
<dbReference type="GO" id="GO:0000177">
    <property type="term" value="C:cytoplasmic exosome (RNase complex)"/>
    <property type="evidence" value="ECO:0007669"/>
    <property type="project" value="TreeGrafter"/>
</dbReference>
<feature type="domain" description="Exoribonuclease phosphorolytic" evidence="6">
    <location>
        <begin position="22"/>
        <end position="158"/>
    </location>
</feature>
<keyword evidence="4" id="KW-0963">Cytoplasm</keyword>
<dbReference type="OrthoDB" id="27298at2759"/>
<evidence type="ECO:0000313" key="8">
    <source>
        <dbReference type="Proteomes" id="UP000030693"/>
    </source>
</evidence>
<keyword evidence="5" id="KW-0271">Exosome</keyword>
<dbReference type="GO" id="GO:0071051">
    <property type="term" value="P:poly(A)-dependent snoRNA 3'-end processing"/>
    <property type="evidence" value="ECO:0007669"/>
    <property type="project" value="TreeGrafter"/>
</dbReference>
<dbReference type="GO" id="GO:0016075">
    <property type="term" value="P:rRNA catabolic process"/>
    <property type="evidence" value="ECO:0007669"/>
    <property type="project" value="TreeGrafter"/>
</dbReference>
<reference evidence="7" key="1">
    <citation type="submission" date="2013-04" db="EMBL/GenBank/DDBJ databases">
        <title>The Genome Sequence of Fonticula alba ATCC 38817.</title>
        <authorList>
            <consortium name="The Broad Institute Genomics Platform"/>
            <person name="Russ C."/>
            <person name="Cuomo C."/>
            <person name="Burger G."/>
            <person name="Gray M.W."/>
            <person name="Holland P.W.H."/>
            <person name="King N."/>
            <person name="Lang F.B.F."/>
            <person name="Roger A.J."/>
            <person name="Ruiz-Trillo I."/>
            <person name="Brown M."/>
            <person name="Walker B."/>
            <person name="Young S."/>
            <person name="Zeng Q."/>
            <person name="Gargeya S."/>
            <person name="Fitzgerald M."/>
            <person name="Haas B."/>
            <person name="Abouelleil A."/>
            <person name="Allen A.W."/>
            <person name="Alvarado L."/>
            <person name="Arachchi H.M."/>
            <person name="Berlin A.M."/>
            <person name="Chapman S.B."/>
            <person name="Gainer-Dewar J."/>
            <person name="Goldberg J."/>
            <person name="Griggs A."/>
            <person name="Gujja S."/>
            <person name="Hansen M."/>
            <person name="Howarth C."/>
            <person name="Imamovic A."/>
            <person name="Ireland A."/>
            <person name="Larimer J."/>
            <person name="McCowan C."/>
            <person name="Murphy C."/>
            <person name="Pearson M."/>
            <person name="Poon T.W."/>
            <person name="Priest M."/>
            <person name="Roberts A."/>
            <person name="Saif S."/>
            <person name="Shea T."/>
            <person name="Sisk P."/>
            <person name="Sykes S."/>
            <person name="Wortman J."/>
            <person name="Nusbaum C."/>
            <person name="Birren B."/>
        </authorList>
    </citation>
    <scope>NUCLEOTIDE SEQUENCE [LARGE SCALE GENOMIC DNA]</scope>
    <source>
        <strain evidence="7">ATCC 38817</strain>
    </source>
</reference>
<dbReference type="GO" id="GO:0005730">
    <property type="term" value="C:nucleolus"/>
    <property type="evidence" value="ECO:0007669"/>
    <property type="project" value="UniProtKB-SubCell"/>
</dbReference>
<dbReference type="GO" id="GO:0003723">
    <property type="term" value="F:RNA binding"/>
    <property type="evidence" value="ECO:0007669"/>
    <property type="project" value="TreeGrafter"/>
</dbReference>
<dbReference type="SUPFAM" id="SSF55666">
    <property type="entry name" value="Ribonuclease PH domain 2-like"/>
    <property type="match status" value="1"/>
</dbReference>
<evidence type="ECO:0000313" key="7">
    <source>
        <dbReference type="EMBL" id="KCV71255.1"/>
    </source>
</evidence>
<dbReference type="GO" id="GO:0034475">
    <property type="term" value="P:U4 snRNA 3'-end processing"/>
    <property type="evidence" value="ECO:0007669"/>
    <property type="project" value="TreeGrafter"/>
</dbReference>
<evidence type="ECO:0000256" key="2">
    <source>
        <dbReference type="ARBA" id="ARBA00004604"/>
    </source>
</evidence>
<proteinExistence type="inferred from homology"/>
<dbReference type="InterPro" id="IPR027408">
    <property type="entry name" value="PNPase/RNase_PH_dom_sf"/>
</dbReference>
<dbReference type="GO" id="GO:0000176">
    <property type="term" value="C:nuclear exosome (RNase complex)"/>
    <property type="evidence" value="ECO:0007669"/>
    <property type="project" value="TreeGrafter"/>
</dbReference>
<dbReference type="OMA" id="ECRINTH"/>
<comment type="similarity">
    <text evidence="3">Belongs to the RNase PH family.</text>
</comment>
<dbReference type="eggNOG" id="KOG1068">
    <property type="taxonomic scope" value="Eukaryota"/>
</dbReference>
<dbReference type="CDD" id="cd11370">
    <property type="entry name" value="RNase_PH_RRP41"/>
    <property type="match status" value="1"/>
</dbReference>
<dbReference type="InterPro" id="IPR001247">
    <property type="entry name" value="ExoRNase_PH_dom1"/>
</dbReference>
<dbReference type="GO" id="GO:0071028">
    <property type="term" value="P:nuclear mRNA surveillance"/>
    <property type="evidence" value="ECO:0007669"/>
    <property type="project" value="TreeGrafter"/>
</dbReference>
<dbReference type="SUPFAM" id="SSF54211">
    <property type="entry name" value="Ribosomal protein S5 domain 2-like"/>
    <property type="match status" value="1"/>
</dbReference>
<dbReference type="AlphaFoldDB" id="A0A058ZAD5"/>
<evidence type="ECO:0000256" key="3">
    <source>
        <dbReference type="ARBA" id="ARBA00006678"/>
    </source>
</evidence>
<dbReference type="InterPro" id="IPR036345">
    <property type="entry name" value="ExoRNase_PH_dom2_sf"/>
</dbReference>
<dbReference type="Gene3D" id="3.30.230.70">
    <property type="entry name" value="GHMP Kinase, N-terminal domain"/>
    <property type="match status" value="1"/>
</dbReference>
<keyword evidence="8" id="KW-1185">Reference proteome</keyword>
<evidence type="ECO:0000259" key="6">
    <source>
        <dbReference type="Pfam" id="PF01138"/>
    </source>
</evidence>
<dbReference type="PANTHER" id="PTHR11953">
    <property type="entry name" value="EXOSOME COMPLEX COMPONENT"/>
    <property type="match status" value="1"/>
</dbReference>
<comment type="subcellular location">
    <subcellularLocation>
        <location evidence="1">Cytoplasm</location>
    </subcellularLocation>
    <subcellularLocation>
        <location evidence="2">Nucleus</location>
        <location evidence="2">Nucleolus</location>
    </subcellularLocation>
</comment>
<dbReference type="EMBL" id="KB932203">
    <property type="protein sequence ID" value="KCV71255.1"/>
    <property type="molecule type" value="Genomic_DNA"/>
</dbReference>